<evidence type="ECO:0000313" key="6">
    <source>
        <dbReference type="Proteomes" id="UP000272336"/>
    </source>
</evidence>
<reference evidence="6 8" key="2">
    <citation type="submission" date="2018-10" db="EMBL/GenBank/DDBJ databases">
        <authorList>
            <consortium name="NARMS: The National Antimicrobial Resistance Monitoring System"/>
        </authorList>
    </citation>
    <scope>NUCLEOTIDE SEQUENCE [LARGE SCALE GENOMIC DNA]</scope>
    <source>
        <strain evidence="5 6">CVM N17EC0060</strain>
        <strain evidence="2 8">CVM N17EC1330</strain>
    </source>
</reference>
<evidence type="ECO:0000313" key="9">
    <source>
        <dbReference type="Proteomes" id="UP000519182"/>
    </source>
</evidence>
<reference evidence="3 9" key="3">
    <citation type="submission" date="2020-04" db="EMBL/GenBank/DDBJ databases">
        <authorList>
            <consortium name="GenomeTrakr network: Whole genome sequencing for foodborne pathogen traceback"/>
        </authorList>
    </citation>
    <scope>NUCLEOTIDE SEQUENCE [LARGE SCALE GENOMIC DNA]</scope>
    <source>
        <strain evidence="3 9">PSU-2464</strain>
    </source>
</reference>
<dbReference type="EMBL" id="AAAGZE010000129">
    <property type="protein sequence ID" value="EAC1535199.1"/>
    <property type="molecule type" value="Genomic_DNA"/>
</dbReference>
<dbReference type="Proteomes" id="UP000519182">
    <property type="component" value="Unassembled WGS sequence"/>
</dbReference>
<accession>A0A135PYV5</accession>
<evidence type="ECO:0000313" key="3">
    <source>
        <dbReference type="EMBL" id="EFM1446420.1"/>
    </source>
</evidence>
<protein>
    <submittedName>
        <fullName evidence="4">Uncharacterized protein</fullName>
    </submittedName>
</protein>
<dbReference type="Proteomes" id="UP000303027">
    <property type="component" value="Unassembled WGS sequence"/>
</dbReference>
<evidence type="ECO:0000313" key="8">
    <source>
        <dbReference type="Proteomes" id="UP000382540"/>
    </source>
</evidence>
<evidence type="ECO:0000313" key="4">
    <source>
        <dbReference type="EMBL" id="GDH55322.1"/>
    </source>
</evidence>
<proteinExistence type="predicted"/>
<dbReference type="Proteomes" id="UP000272336">
    <property type="component" value="Unassembled WGS sequence"/>
</dbReference>
<comment type="caution">
    <text evidence="4">The sequence shown here is derived from an EMBL/GenBank/DDBJ whole genome shotgun (WGS) entry which is preliminary data.</text>
</comment>
<gene>
    <name evidence="4" type="ORF">BvCmsKKP061_03959</name>
    <name evidence="5" type="ORF">D9D43_09680</name>
    <name evidence="2" type="ORF">D9J61_24880</name>
    <name evidence="3" type="ORF">HEP34_002757</name>
</gene>
<dbReference type="RefSeq" id="WP_000508164.1">
    <property type="nucleotide sequence ID" value="NZ_BFXQ01000080.1"/>
</dbReference>
<reference evidence="4 7" key="1">
    <citation type="submission" date="2018-04" db="EMBL/GenBank/DDBJ databases">
        <title>Large scale genomics of bovine and human commensal E. coli to reveal the emerging process of EHEC.</title>
        <authorList>
            <person name="Arimizu Y."/>
            <person name="Ogura Y."/>
        </authorList>
    </citation>
    <scope>NUCLEOTIDE SEQUENCE [LARGE SCALE GENOMIC DNA]</scope>
    <source>
        <strain evidence="4 7">KK-P061</strain>
    </source>
</reference>
<dbReference type="EMBL" id="RNLZ01000014">
    <property type="protein sequence ID" value="MGE13853.1"/>
    <property type="molecule type" value="Genomic_DNA"/>
</dbReference>
<evidence type="ECO:0000313" key="5">
    <source>
        <dbReference type="EMBL" id="MGE13853.1"/>
    </source>
</evidence>
<feature type="region of interest" description="Disordered" evidence="1">
    <location>
        <begin position="1"/>
        <end position="26"/>
    </location>
</feature>
<dbReference type="AlphaFoldDB" id="A0A135PYV5"/>
<sequence length="69" mass="7643">MGFWFARTKTRDNAPSPQAKNAEVPASAQVNKRGGVYISSQQISELPEVKEMRRLAAAIVKQDLATVRK</sequence>
<evidence type="ECO:0000256" key="1">
    <source>
        <dbReference type="SAM" id="MobiDB-lite"/>
    </source>
</evidence>
<evidence type="ECO:0000313" key="2">
    <source>
        <dbReference type="EMBL" id="EAC1535199.1"/>
    </source>
</evidence>
<organism evidence="4 7">
    <name type="scientific">Escherichia coli</name>
    <dbReference type="NCBI Taxonomy" id="562"/>
    <lineage>
        <taxon>Bacteria</taxon>
        <taxon>Pseudomonadati</taxon>
        <taxon>Pseudomonadota</taxon>
        <taxon>Gammaproteobacteria</taxon>
        <taxon>Enterobacterales</taxon>
        <taxon>Enterobacteriaceae</taxon>
        <taxon>Escherichia</taxon>
    </lineage>
</organism>
<dbReference type="Proteomes" id="UP000382540">
    <property type="component" value="Unassembled WGS sequence"/>
</dbReference>
<name>A0A135PYV5_ECOLX</name>
<dbReference type="EMBL" id="BFXY01000127">
    <property type="protein sequence ID" value="GDH55322.1"/>
    <property type="molecule type" value="Genomic_DNA"/>
</dbReference>
<dbReference type="EMBL" id="AATJYL010000024">
    <property type="protein sequence ID" value="EFM1446420.1"/>
    <property type="molecule type" value="Genomic_DNA"/>
</dbReference>
<evidence type="ECO:0000313" key="7">
    <source>
        <dbReference type="Proteomes" id="UP000303027"/>
    </source>
</evidence>